<reference evidence="6 7" key="1">
    <citation type="journal article" date="2011" name="Int. J. Syst. Evol. Microbiol.">
        <title>Zhongshania antarctica gen. nov., sp. nov. and Zhongshania guokunii sp. nov., gammaproteobacteria respectively isolated from coastal attached (fast) ice and surface seawater of the Antarctic.</title>
        <authorList>
            <person name="Li H.J."/>
            <person name="Zhang X.Y."/>
            <person name="Chen C.X."/>
            <person name="Zhang Y.J."/>
            <person name="Gao Z.M."/>
            <person name="Yu Y."/>
            <person name="Chen X.L."/>
            <person name="Chen B."/>
            <person name="Zhang Y.Z."/>
        </authorList>
    </citation>
    <scope>NUCLEOTIDE SEQUENCE [LARGE SCALE GENOMIC DNA]</scope>
    <source>
        <strain evidence="6 7">R06B22</strain>
    </source>
</reference>
<feature type="transmembrane region" description="Helical" evidence="5">
    <location>
        <begin position="173"/>
        <end position="193"/>
    </location>
</feature>
<evidence type="ECO:0000256" key="5">
    <source>
        <dbReference type="SAM" id="Phobius"/>
    </source>
</evidence>
<dbReference type="InterPro" id="IPR004710">
    <property type="entry name" value="Bilac:Na_transpt"/>
</dbReference>
<organism evidence="6 7">
    <name type="scientific">Zhongshania arctica</name>
    <dbReference type="NCBI Taxonomy" id="3238302"/>
    <lineage>
        <taxon>Bacteria</taxon>
        <taxon>Pseudomonadati</taxon>
        <taxon>Pseudomonadota</taxon>
        <taxon>Gammaproteobacteria</taxon>
        <taxon>Cellvibrionales</taxon>
        <taxon>Spongiibacteraceae</taxon>
        <taxon>Zhongshania</taxon>
    </lineage>
</organism>
<evidence type="ECO:0000313" key="6">
    <source>
        <dbReference type="EMBL" id="MEX1666629.1"/>
    </source>
</evidence>
<keyword evidence="4 5" id="KW-0472">Membrane</keyword>
<proteinExistence type="predicted"/>
<dbReference type="EMBL" id="JBFRYB010000001">
    <property type="protein sequence ID" value="MEX1666629.1"/>
    <property type="molecule type" value="Genomic_DNA"/>
</dbReference>
<feature type="transmembrane region" description="Helical" evidence="5">
    <location>
        <begin position="269"/>
        <end position="292"/>
    </location>
</feature>
<keyword evidence="3 5" id="KW-1133">Transmembrane helix</keyword>
<dbReference type="InterPro" id="IPR002657">
    <property type="entry name" value="BilAc:Na_symport/Acr3"/>
</dbReference>
<dbReference type="PANTHER" id="PTHR10361:SF24">
    <property type="entry name" value="P3 PROTEIN"/>
    <property type="match status" value="1"/>
</dbReference>
<gene>
    <name evidence="6" type="ORF">AB4875_14130</name>
</gene>
<sequence>MNPFDFFIANEFIFAATQLTLAMLGMGATLTPGDFKEVVRDPRGFTTGAVIQVVLVPLACYLFIIGFTLPAGVAIGLALCAAIPGGTISNIFTFFARGHVALSIAITAITTLLCLLSVPIVLDLLVYHHLPGEVVIPAGKIALEILLYLLLPLAIGMVVLNRAPRLAPIVSKWAIRLSLFIILLIVIGALGAGRLDMDAFGVQNALVVWAFIVAICALSIGVSRAMRLDWADTAAINIEVVLRNINLGILIKASLFPAIVGVTDPVGDMIFFTLLFYGAAQMAFSGVFIVFYRRVIGADVTARAET</sequence>
<dbReference type="Proteomes" id="UP001557484">
    <property type="component" value="Unassembled WGS sequence"/>
</dbReference>
<evidence type="ECO:0000256" key="3">
    <source>
        <dbReference type="ARBA" id="ARBA00022989"/>
    </source>
</evidence>
<keyword evidence="2 5" id="KW-0812">Transmembrane</keyword>
<feature type="transmembrane region" description="Helical" evidence="5">
    <location>
        <begin position="205"/>
        <end position="223"/>
    </location>
</feature>
<feature type="transmembrane region" description="Helical" evidence="5">
    <location>
        <begin position="12"/>
        <end position="33"/>
    </location>
</feature>
<dbReference type="Pfam" id="PF01758">
    <property type="entry name" value="SBF"/>
    <property type="match status" value="1"/>
</dbReference>
<dbReference type="Gene3D" id="1.20.1530.20">
    <property type="match status" value="1"/>
</dbReference>
<dbReference type="PANTHER" id="PTHR10361">
    <property type="entry name" value="SODIUM-BILE ACID COTRANSPORTER"/>
    <property type="match status" value="1"/>
</dbReference>
<feature type="transmembrane region" description="Helical" evidence="5">
    <location>
        <begin position="45"/>
        <end position="67"/>
    </location>
</feature>
<comment type="caution">
    <text evidence="6">The sequence shown here is derived from an EMBL/GenBank/DDBJ whole genome shotgun (WGS) entry which is preliminary data.</text>
</comment>
<keyword evidence="7" id="KW-1185">Reference proteome</keyword>
<feature type="transmembrane region" description="Helical" evidence="5">
    <location>
        <begin position="100"/>
        <end position="121"/>
    </location>
</feature>
<evidence type="ECO:0000256" key="4">
    <source>
        <dbReference type="ARBA" id="ARBA00023136"/>
    </source>
</evidence>
<name>A0ABV3TZB6_9GAMM</name>
<comment type="subcellular location">
    <subcellularLocation>
        <location evidence="1">Membrane</location>
        <topology evidence="1">Multi-pass membrane protein</topology>
    </subcellularLocation>
</comment>
<dbReference type="RefSeq" id="WP_368376703.1">
    <property type="nucleotide sequence ID" value="NZ_JBFRYB010000001.1"/>
</dbReference>
<evidence type="ECO:0000313" key="7">
    <source>
        <dbReference type="Proteomes" id="UP001557484"/>
    </source>
</evidence>
<accession>A0ABV3TZB6</accession>
<protein>
    <submittedName>
        <fullName evidence="6">Bile acid:sodium symporter family protein</fullName>
    </submittedName>
</protein>
<evidence type="ECO:0000256" key="1">
    <source>
        <dbReference type="ARBA" id="ARBA00004141"/>
    </source>
</evidence>
<evidence type="ECO:0000256" key="2">
    <source>
        <dbReference type="ARBA" id="ARBA00022692"/>
    </source>
</evidence>
<feature type="transmembrane region" description="Helical" evidence="5">
    <location>
        <begin position="141"/>
        <end position="161"/>
    </location>
</feature>
<feature type="transmembrane region" description="Helical" evidence="5">
    <location>
        <begin position="73"/>
        <end position="93"/>
    </location>
</feature>
<dbReference type="InterPro" id="IPR038770">
    <property type="entry name" value="Na+/solute_symporter_sf"/>
</dbReference>
<feature type="transmembrane region" description="Helical" evidence="5">
    <location>
        <begin position="244"/>
        <end position="263"/>
    </location>
</feature>